<keyword evidence="2" id="KW-0812">Transmembrane</keyword>
<dbReference type="Proteomes" id="UP001231189">
    <property type="component" value="Unassembled WGS sequence"/>
</dbReference>
<evidence type="ECO:0000256" key="1">
    <source>
        <dbReference type="SAM" id="MobiDB-lite"/>
    </source>
</evidence>
<keyword evidence="2" id="KW-0472">Membrane</keyword>
<feature type="region of interest" description="Disordered" evidence="1">
    <location>
        <begin position="300"/>
        <end position="356"/>
    </location>
</feature>
<feature type="transmembrane region" description="Helical" evidence="2">
    <location>
        <begin position="237"/>
        <end position="255"/>
    </location>
</feature>
<name>A0AAD8SFF6_LOLMU</name>
<evidence type="ECO:0000256" key="2">
    <source>
        <dbReference type="SAM" id="Phobius"/>
    </source>
</evidence>
<reference evidence="3" key="1">
    <citation type="submission" date="2023-07" db="EMBL/GenBank/DDBJ databases">
        <title>A chromosome-level genome assembly of Lolium multiflorum.</title>
        <authorList>
            <person name="Chen Y."/>
            <person name="Copetti D."/>
            <person name="Kolliker R."/>
            <person name="Studer B."/>
        </authorList>
    </citation>
    <scope>NUCLEOTIDE SEQUENCE</scope>
    <source>
        <strain evidence="3">02402/16</strain>
        <tissue evidence="3">Leaf</tissue>
    </source>
</reference>
<comment type="caution">
    <text evidence="3">The sequence shown here is derived from an EMBL/GenBank/DDBJ whole genome shotgun (WGS) entry which is preliminary data.</text>
</comment>
<gene>
    <name evidence="3" type="ORF">QYE76_067977</name>
</gene>
<proteinExistence type="predicted"/>
<dbReference type="AlphaFoldDB" id="A0AAD8SFF6"/>
<dbReference type="PANTHER" id="PTHR33170">
    <property type="entry name" value="DUF4283 DOMAIN-CONTAINING PROTEIN-RELATED"/>
    <property type="match status" value="1"/>
</dbReference>
<dbReference type="PANTHER" id="PTHR33170:SF8">
    <property type="entry name" value="OS07G0485366 PROTEIN"/>
    <property type="match status" value="1"/>
</dbReference>
<evidence type="ECO:0008006" key="5">
    <source>
        <dbReference type="Google" id="ProtNLM"/>
    </source>
</evidence>
<evidence type="ECO:0000313" key="3">
    <source>
        <dbReference type="EMBL" id="KAK1650172.1"/>
    </source>
</evidence>
<accession>A0AAD8SFF6</accession>
<evidence type="ECO:0000313" key="4">
    <source>
        <dbReference type="Proteomes" id="UP001231189"/>
    </source>
</evidence>
<sequence length="356" mass="40567">MWKVMTTCVIIHNMIVQEERDDGIYDGNWKFEDSVVNEDLAPTQSPIALMEVTGDVVPADVIAKQVAHRCSDHPNWKWEAVPHIDVQFLVSVPSFDDLDRLDGIQVGVPSFSSSIWRSAEVPHKAELEKVWLHVDGVPHTLRHFLGLWALGSGRTVDVDLVSLRRMAVVRIQVAMLQAGVLGDPSDEARSIAKVDDVVKFKAFEFRFRRGPTDYILEPILFLWFGYRKMILMREVRVLLMVGMMLWILLSLEWGLQLLRLHRYQEETSIAEEEQLDMKTDVKMDVKLDMELDMKICHGRARRSGRHAREEDVQAGPAPDPTGRRTGQPSNRSGANRTDLSYRMKTGKPRNYPVAAG</sequence>
<keyword evidence="4" id="KW-1185">Reference proteome</keyword>
<organism evidence="3 4">
    <name type="scientific">Lolium multiflorum</name>
    <name type="common">Italian ryegrass</name>
    <name type="synonym">Lolium perenne subsp. multiflorum</name>
    <dbReference type="NCBI Taxonomy" id="4521"/>
    <lineage>
        <taxon>Eukaryota</taxon>
        <taxon>Viridiplantae</taxon>
        <taxon>Streptophyta</taxon>
        <taxon>Embryophyta</taxon>
        <taxon>Tracheophyta</taxon>
        <taxon>Spermatophyta</taxon>
        <taxon>Magnoliopsida</taxon>
        <taxon>Liliopsida</taxon>
        <taxon>Poales</taxon>
        <taxon>Poaceae</taxon>
        <taxon>BOP clade</taxon>
        <taxon>Pooideae</taxon>
        <taxon>Poodae</taxon>
        <taxon>Poeae</taxon>
        <taxon>Poeae Chloroplast Group 2 (Poeae type)</taxon>
        <taxon>Loliodinae</taxon>
        <taxon>Loliinae</taxon>
        <taxon>Lolium</taxon>
    </lineage>
</organism>
<keyword evidence="2" id="KW-1133">Transmembrane helix</keyword>
<dbReference type="EMBL" id="JAUUTY010000004">
    <property type="protein sequence ID" value="KAK1650172.1"/>
    <property type="molecule type" value="Genomic_DNA"/>
</dbReference>
<protein>
    <recommendedName>
        <fullName evidence="5">DUF4283 domain-containing protein</fullName>
    </recommendedName>
</protein>
<feature type="compositionally biased region" description="Polar residues" evidence="1">
    <location>
        <begin position="324"/>
        <end position="338"/>
    </location>
</feature>